<evidence type="ECO:0000256" key="1">
    <source>
        <dbReference type="SAM" id="MobiDB-lite"/>
    </source>
</evidence>
<reference evidence="2" key="1">
    <citation type="submission" date="2020-03" db="EMBL/GenBank/DDBJ databases">
        <authorList>
            <person name="Zhang R."/>
        </authorList>
    </citation>
    <scope>NUCLEOTIDE SEQUENCE</scope>
</reference>
<organism evidence="2">
    <name type="scientific">Populus davidiana</name>
    <dbReference type="NCBI Taxonomy" id="266767"/>
    <lineage>
        <taxon>Eukaryota</taxon>
        <taxon>Viridiplantae</taxon>
        <taxon>Streptophyta</taxon>
        <taxon>Embryophyta</taxon>
        <taxon>Tracheophyta</taxon>
        <taxon>Spermatophyta</taxon>
        <taxon>Magnoliopsida</taxon>
        <taxon>eudicotyledons</taxon>
        <taxon>Gunneridae</taxon>
        <taxon>Pentapetalae</taxon>
        <taxon>rosids</taxon>
        <taxon>fabids</taxon>
        <taxon>Malpighiales</taxon>
        <taxon>Salicaceae</taxon>
        <taxon>Saliceae</taxon>
        <taxon>Populus</taxon>
    </lineage>
</organism>
<sequence length="105" mass="11868">MASLGSTRGELEDEEHEYPSTKKCKYSSHPDFSSCKQSNGNRIFCKSWKRLKYLSPWIGAGELMTPLPMTGLDVCLSKFGEISIRVERDCRSGHKATNHRSVDLD</sequence>
<dbReference type="AlphaFoldDB" id="A0A6M2F887"/>
<protein>
    <submittedName>
        <fullName evidence="2">Uncharacterized protein</fullName>
    </submittedName>
</protein>
<proteinExistence type="predicted"/>
<accession>A0A6M2F887</accession>
<evidence type="ECO:0000313" key="2">
    <source>
        <dbReference type="EMBL" id="NUU93141.1"/>
    </source>
</evidence>
<name>A0A6M2F887_9ROSI</name>
<feature type="region of interest" description="Disordered" evidence="1">
    <location>
        <begin position="1"/>
        <end position="38"/>
    </location>
</feature>
<dbReference type="EMBL" id="GILB01012808">
    <property type="protein sequence ID" value="NUU93141.1"/>
    <property type="molecule type" value="Transcribed_RNA"/>
</dbReference>